<evidence type="ECO:0000313" key="1">
    <source>
        <dbReference type="EMBL" id="KAG7446784.1"/>
    </source>
</evidence>
<reference evidence="1" key="1">
    <citation type="submission" date="2020-11" db="EMBL/GenBank/DDBJ databases">
        <title>Adaptations for nitrogen fixation in a non-lichenized fungal sporocarp promotes dispersal by wood-feeding termites.</title>
        <authorList>
            <consortium name="DOE Joint Genome Institute"/>
            <person name="Koch R.A."/>
            <person name="Yoon G."/>
            <person name="Arayal U."/>
            <person name="Lail K."/>
            <person name="Amirebrahimi M."/>
            <person name="Labutti K."/>
            <person name="Lipzen A."/>
            <person name="Riley R."/>
            <person name="Barry K."/>
            <person name="Henrissat B."/>
            <person name="Grigoriev I.V."/>
            <person name="Herr J.R."/>
            <person name="Aime M.C."/>
        </authorList>
    </citation>
    <scope>NUCLEOTIDE SEQUENCE</scope>
    <source>
        <strain evidence="1">MCA 3950</strain>
    </source>
</reference>
<evidence type="ECO:0000313" key="2">
    <source>
        <dbReference type="Proteomes" id="UP000812287"/>
    </source>
</evidence>
<dbReference type="Proteomes" id="UP000812287">
    <property type="component" value="Unassembled WGS sequence"/>
</dbReference>
<name>A0A9P7VTR4_9AGAR</name>
<dbReference type="AlphaFoldDB" id="A0A9P7VTR4"/>
<dbReference type="OrthoDB" id="2972513at2759"/>
<proteinExistence type="predicted"/>
<organism evidence="1 2">
    <name type="scientific">Guyanagaster necrorhizus</name>
    <dbReference type="NCBI Taxonomy" id="856835"/>
    <lineage>
        <taxon>Eukaryota</taxon>
        <taxon>Fungi</taxon>
        <taxon>Dikarya</taxon>
        <taxon>Basidiomycota</taxon>
        <taxon>Agaricomycotina</taxon>
        <taxon>Agaricomycetes</taxon>
        <taxon>Agaricomycetidae</taxon>
        <taxon>Agaricales</taxon>
        <taxon>Marasmiineae</taxon>
        <taxon>Physalacriaceae</taxon>
        <taxon>Guyanagaster</taxon>
    </lineage>
</organism>
<gene>
    <name evidence="1" type="ORF">BT62DRAFT_86590</name>
</gene>
<sequence>MIGSKDILLLTEAGSQVIKVLDESNKRNLVLAEEQADASRTAIQLVESLHRISIETDDELHRMDSSMVSLHQSLLREQHWARAGLVRFLEIFLRGIACSPVAVPELTGVYEVDAEYLGFLDRIYVF</sequence>
<dbReference type="RefSeq" id="XP_043040284.1">
    <property type="nucleotide sequence ID" value="XM_043182508.1"/>
</dbReference>
<dbReference type="GeneID" id="66104805"/>
<dbReference type="EMBL" id="MU250533">
    <property type="protein sequence ID" value="KAG7446784.1"/>
    <property type="molecule type" value="Genomic_DNA"/>
</dbReference>
<protein>
    <submittedName>
        <fullName evidence="1">Uncharacterized protein</fullName>
    </submittedName>
</protein>
<comment type="caution">
    <text evidence="1">The sequence shown here is derived from an EMBL/GenBank/DDBJ whole genome shotgun (WGS) entry which is preliminary data.</text>
</comment>
<accession>A0A9P7VTR4</accession>
<keyword evidence="2" id="KW-1185">Reference proteome</keyword>